<proteinExistence type="predicted"/>
<feature type="compositionally biased region" description="Polar residues" evidence="1">
    <location>
        <begin position="28"/>
        <end position="45"/>
    </location>
</feature>
<evidence type="ECO:0000256" key="1">
    <source>
        <dbReference type="SAM" id="MobiDB-lite"/>
    </source>
</evidence>
<evidence type="ECO:0000313" key="3">
    <source>
        <dbReference type="Proteomes" id="UP000245845"/>
    </source>
</evidence>
<dbReference type="InterPro" id="IPR003208">
    <property type="entry name" value="Dehydtase/Dehydtase_re"/>
</dbReference>
<evidence type="ECO:0000313" key="2">
    <source>
        <dbReference type="EMBL" id="PWJ27754.1"/>
    </source>
</evidence>
<dbReference type="RefSeq" id="WP_109732561.1">
    <property type="nucleotide sequence ID" value="NZ_BAAACK010000005.1"/>
</dbReference>
<dbReference type="AlphaFoldDB" id="A0A2Y9BI51"/>
<sequence>MQVNEDLVKQITNAVLTEMKHRKDTNPAPVTSGSPAASTAVTQSLAGRDRINPVKTSYASYPRAKKGTDPKEVVIGVGAAFQKEIQKTICGIPLDDVLKNVKAGIEEEGMVPRVVKILDTSDVCFMALEAAKTSGSGIGIGIQSKGTTVIHQKDLYPLSNLELFPQAPLMDLETYRKIGKNAAKYVKGEQVVPIPCTNDPMSRPKYQVKAALMHIAETEQLDPEVGIIEWEEK</sequence>
<dbReference type="Proteomes" id="UP000245845">
    <property type="component" value="Unassembled WGS sequence"/>
</dbReference>
<comment type="caution">
    <text evidence="2">The sequence shown here is derived from an EMBL/GenBank/DDBJ whole genome shotgun (WGS) entry which is preliminary data.</text>
</comment>
<keyword evidence="3" id="KW-1185">Reference proteome</keyword>
<gene>
    <name evidence="2" type="ORF">A8806_111191</name>
</gene>
<dbReference type="Pfam" id="PF02288">
    <property type="entry name" value="Dehydratase_MU"/>
    <property type="match status" value="1"/>
</dbReference>
<dbReference type="Gene3D" id="3.40.50.10150">
    <property type="entry name" value="B12-dependent dehydatase associated subunit"/>
    <property type="match status" value="1"/>
</dbReference>
<protein>
    <submittedName>
        <fullName evidence="2">Propanediol dehydratase medium subunit</fullName>
    </submittedName>
</protein>
<dbReference type="NCBIfam" id="NF011616">
    <property type="entry name" value="PRK15042.1"/>
    <property type="match status" value="1"/>
</dbReference>
<feature type="region of interest" description="Disordered" evidence="1">
    <location>
        <begin position="19"/>
        <end position="46"/>
    </location>
</feature>
<organism evidence="2 3">
    <name type="scientific">Faecalicatena orotica</name>
    <dbReference type="NCBI Taxonomy" id="1544"/>
    <lineage>
        <taxon>Bacteria</taxon>
        <taxon>Bacillati</taxon>
        <taxon>Bacillota</taxon>
        <taxon>Clostridia</taxon>
        <taxon>Lachnospirales</taxon>
        <taxon>Lachnospiraceae</taxon>
        <taxon>Faecalicatena</taxon>
    </lineage>
</organism>
<dbReference type="EMBL" id="QGDL01000011">
    <property type="protein sequence ID" value="PWJ27754.1"/>
    <property type="molecule type" value="Genomic_DNA"/>
</dbReference>
<dbReference type="SUPFAM" id="SSF52968">
    <property type="entry name" value="B12-dependent dehydatase associated subunit"/>
    <property type="match status" value="1"/>
</dbReference>
<reference evidence="2 3" key="1">
    <citation type="submission" date="2018-05" db="EMBL/GenBank/DDBJ databases">
        <title>The Hungate 1000. A catalogue of reference genomes from the rumen microbiome.</title>
        <authorList>
            <person name="Kelly W."/>
        </authorList>
    </citation>
    <scope>NUCLEOTIDE SEQUENCE [LARGE SCALE GENOMIC DNA]</scope>
    <source>
        <strain evidence="2 3">NLAE-zl-C242</strain>
    </source>
</reference>
<dbReference type="InterPro" id="IPR010254">
    <property type="entry name" value="B12-dep_deHydtase_bsu"/>
</dbReference>
<dbReference type="OrthoDB" id="4218at2"/>
<accession>A0A2Y9BI51</accession>
<name>A0A2Y9BI51_9FIRM</name>